<dbReference type="PANTHER" id="PTHR43638:SF3">
    <property type="entry name" value="ALDEHYDE REDUCTASE"/>
    <property type="match status" value="1"/>
</dbReference>
<evidence type="ECO:0000256" key="3">
    <source>
        <dbReference type="PIRSR" id="PIRSR000097-3"/>
    </source>
</evidence>
<evidence type="ECO:0000313" key="5">
    <source>
        <dbReference type="EMBL" id="KRM25424.1"/>
    </source>
</evidence>
<evidence type="ECO:0000259" key="4">
    <source>
        <dbReference type="Pfam" id="PF00248"/>
    </source>
</evidence>
<proteinExistence type="predicted"/>
<dbReference type="Proteomes" id="UP000051412">
    <property type="component" value="Unassembled WGS sequence"/>
</dbReference>
<dbReference type="AlphaFoldDB" id="A0A0R1X5L1"/>
<feature type="active site" description="Proton donor" evidence="1">
    <location>
        <position position="52"/>
    </location>
</feature>
<dbReference type="PATRIC" id="fig|1423782.4.peg.857"/>
<dbReference type="PRINTS" id="PR00069">
    <property type="entry name" value="ALDKETRDTASE"/>
</dbReference>
<protein>
    <submittedName>
        <fullName evidence="5">Oxidoreductase</fullName>
    </submittedName>
</protein>
<dbReference type="OrthoDB" id="9773828at2"/>
<dbReference type="InterPro" id="IPR023210">
    <property type="entry name" value="NADP_OxRdtase_dom"/>
</dbReference>
<keyword evidence="6" id="KW-1185">Reference proteome</keyword>
<evidence type="ECO:0000256" key="2">
    <source>
        <dbReference type="PIRSR" id="PIRSR000097-2"/>
    </source>
</evidence>
<dbReference type="STRING" id="1423782.FD32_GL000829"/>
<reference evidence="5 6" key="1">
    <citation type="journal article" date="2015" name="Genome Announc.">
        <title>Expanding the biotechnology potential of lactobacilli through comparative genomics of 213 strains and associated genera.</title>
        <authorList>
            <person name="Sun Z."/>
            <person name="Harris H.M."/>
            <person name="McCann A."/>
            <person name="Guo C."/>
            <person name="Argimon S."/>
            <person name="Zhang W."/>
            <person name="Yang X."/>
            <person name="Jeffery I.B."/>
            <person name="Cooney J.C."/>
            <person name="Kagawa T.F."/>
            <person name="Liu W."/>
            <person name="Song Y."/>
            <person name="Salvetti E."/>
            <person name="Wrobel A."/>
            <person name="Rasinkangas P."/>
            <person name="Parkhill J."/>
            <person name="Rea M.C."/>
            <person name="O'Sullivan O."/>
            <person name="Ritari J."/>
            <person name="Douillard F.P."/>
            <person name="Paul Ross R."/>
            <person name="Yang R."/>
            <person name="Briner A.E."/>
            <person name="Felis G.E."/>
            <person name="de Vos W.M."/>
            <person name="Barrangou R."/>
            <person name="Klaenhammer T.R."/>
            <person name="Caufield P.W."/>
            <person name="Cui Y."/>
            <person name="Zhang H."/>
            <person name="O'Toole P.W."/>
        </authorList>
    </citation>
    <scope>NUCLEOTIDE SEQUENCE [LARGE SCALE GENOMIC DNA]</scope>
    <source>
        <strain evidence="5 6">DSM 6035</strain>
    </source>
</reference>
<dbReference type="Pfam" id="PF00248">
    <property type="entry name" value="Aldo_ket_red"/>
    <property type="match status" value="1"/>
</dbReference>
<feature type="binding site" evidence="2">
    <location>
        <position position="111"/>
    </location>
    <ligand>
        <name>substrate</name>
    </ligand>
</feature>
<dbReference type="Gene3D" id="3.20.20.100">
    <property type="entry name" value="NADP-dependent oxidoreductase domain"/>
    <property type="match status" value="1"/>
</dbReference>
<name>A0A0R1X5L1_9LACO</name>
<evidence type="ECO:0000313" key="6">
    <source>
        <dbReference type="Proteomes" id="UP000051412"/>
    </source>
</evidence>
<gene>
    <name evidence="5" type="ORF">FD32_GL000829</name>
</gene>
<dbReference type="InterPro" id="IPR036812">
    <property type="entry name" value="NAD(P)_OxRdtase_dom_sf"/>
</dbReference>
<dbReference type="EMBL" id="AZGM01000125">
    <property type="protein sequence ID" value="KRM25424.1"/>
    <property type="molecule type" value="Genomic_DNA"/>
</dbReference>
<feature type="domain" description="NADP-dependent oxidoreductase" evidence="4">
    <location>
        <begin position="14"/>
        <end position="267"/>
    </location>
</feature>
<dbReference type="InterPro" id="IPR020471">
    <property type="entry name" value="AKR"/>
</dbReference>
<sequence length="282" mass="31036">MKEVTINGITLPAVGIGTWNVGDHPSQRQDEIAAIQAGINAGARVVDTAEMYGNGRAERLVKDAIAPFDRGNLFLIDKVLPQNASARLLERSLDRSLQNVGTDYFDLYLLHWRGTVPLLETVTTMEEMVKKGKIRSWGVSNFDVSDLQELWALPNGDHCVANQDLYNLDERGIEFDLLPVMRAHRLPLIAYSPLAQGDSISGKLATNKVLQEIAANHQATIYQVMLAWTLREPGVLAIPKSGSAQHAQLNVQASSLEFTSDELKQLADTFPKPTSKQPLAVI</sequence>
<dbReference type="CDD" id="cd19138">
    <property type="entry name" value="AKR_YeaE"/>
    <property type="match status" value="1"/>
</dbReference>
<comment type="caution">
    <text evidence="5">The sequence shown here is derived from an EMBL/GenBank/DDBJ whole genome shotgun (WGS) entry which is preliminary data.</text>
</comment>
<evidence type="ECO:0000256" key="1">
    <source>
        <dbReference type="PIRSR" id="PIRSR000097-1"/>
    </source>
</evidence>
<dbReference type="PANTHER" id="PTHR43638">
    <property type="entry name" value="OXIDOREDUCTASE, ALDO/KETO REDUCTASE FAMILY PROTEIN"/>
    <property type="match status" value="1"/>
</dbReference>
<dbReference type="GO" id="GO:0016491">
    <property type="term" value="F:oxidoreductase activity"/>
    <property type="evidence" value="ECO:0007669"/>
    <property type="project" value="InterPro"/>
</dbReference>
<organism evidence="5 6">
    <name type="scientific">Limosilactobacillus panis DSM 6035</name>
    <dbReference type="NCBI Taxonomy" id="1423782"/>
    <lineage>
        <taxon>Bacteria</taxon>
        <taxon>Bacillati</taxon>
        <taxon>Bacillota</taxon>
        <taxon>Bacilli</taxon>
        <taxon>Lactobacillales</taxon>
        <taxon>Lactobacillaceae</taxon>
        <taxon>Limosilactobacillus</taxon>
    </lineage>
</organism>
<feature type="site" description="Lowers pKa of active site Tyr" evidence="3">
    <location>
        <position position="78"/>
    </location>
</feature>
<dbReference type="SUPFAM" id="SSF51430">
    <property type="entry name" value="NAD(P)-linked oxidoreductase"/>
    <property type="match status" value="1"/>
</dbReference>
<dbReference type="PIRSF" id="PIRSF000097">
    <property type="entry name" value="AKR"/>
    <property type="match status" value="1"/>
</dbReference>
<accession>A0A0R1X5L1</accession>
<dbReference type="RefSeq" id="WP_047767067.1">
    <property type="nucleotide sequence ID" value="NZ_AZGM01000125.1"/>
</dbReference>